<accession>A0A5S5BMC6</accession>
<proteinExistence type="inferred from homology"/>
<organism evidence="9 10">
    <name type="scientific">Stutzerimonas stutzeri</name>
    <name type="common">Pseudomonas stutzeri</name>
    <dbReference type="NCBI Taxonomy" id="316"/>
    <lineage>
        <taxon>Bacteria</taxon>
        <taxon>Pseudomonadati</taxon>
        <taxon>Pseudomonadota</taxon>
        <taxon>Gammaproteobacteria</taxon>
        <taxon>Pseudomonadales</taxon>
        <taxon>Pseudomonadaceae</taxon>
        <taxon>Stutzerimonas</taxon>
    </lineage>
</organism>
<dbReference type="SUPFAM" id="SSF161098">
    <property type="entry name" value="MetI-like"/>
    <property type="match status" value="1"/>
</dbReference>
<keyword evidence="2 7" id="KW-0813">Transport</keyword>
<evidence type="ECO:0000256" key="3">
    <source>
        <dbReference type="ARBA" id="ARBA00022475"/>
    </source>
</evidence>
<dbReference type="CDD" id="cd06261">
    <property type="entry name" value="TM_PBP2"/>
    <property type="match status" value="1"/>
</dbReference>
<evidence type="ECO:0000256" key="7">
    <source>
        <dbReference type="RuleBase" id="RU363032"/>
    </source>
</evidence>
<evidence type="ECO:0000256" key="4">
    <source>
        <dbReference type="ARBA" id="ARBA00022692"/>
    </source>
</evidence>
<feature type="transmembrane region" description="Helical" evidence="7">
    <location>
        <begin position="105"/>
        <end position="125"/>
    </location>
</feature>
<protein>
    <submittedName>
        <fullName evidence="9">Carbohydrate ABC transporter membrane protein 1 (CUT1 family)</fullName>
    </submittedName>
</protein>
<dbReference type="InterPro" id="IPR000515">
    <property type="entry name" value="MetI-like"/>
</dbReference>
<dbReference type="Pfam" id="PF00528">
    <property type="entry name" value="BPD_transp_1"/>
    <property type="match status" value="1"/>
</dbReference>
<evidence type="ECO:0000256" key="5">
    <source>
        <dbReference type="ARBA" id="ARBA00022989"/>
    </source>
</evidence>
<feature type="domain" description="ABC transmembrane type-1" evidence="8">
    <location>
        <begin position="68"/>
        <end position="292"/>
    </location>
</feature>
<evidence type="ECO:0000256" key="2">
    <source>
        <dbReference type="ARBA" id="ARBA00022448"/>
    </source>
</evidence>
<feature type="transmembrane region" description="Helical" evidence="7">
    <location>
        <begin position="212"/>
        <end position="234"/>
    </location>
</feature>
<dbReference type="GO" id="GO:0055085">
    <property type="term" value="P:transmembrane transport"/>
    <property type="evidence" value="ECO:0007669"/>
    <property type="project" value="InterPro"/>
</dbReference>
<name>A0A5S5BMC6_STUST</name>
<feature type="transmembrane region" description="Helical" evidence="7">
    <location>
        <begin position="67"/>
        <end position="93"/>
    </location>
</feature>
<dbReference type="PANTHER" id="PTHR30193:SF37">
    <property type="entry name" value="INNER MEMBRANE ABC TRANSPORTER PERMEASE PROTEIN YCJO"/>
    <property type="match status" value="1"/>
</dbReference>
<dbReference type="Proteomes" id="UP000324282">
    <property type="component" value="Unassembled WGS sequence"/>
</dbReference>
<dbReference type="InterPro" id="IPR035906">
    <property type="entry name" value="MetI-like_sf"/>
</dbReference>
<keyword evidence="5 7" id="KW-1133">Transmembrane helix</keyword>
<keyword evidence="6 7" id="KW-0472">Membrane</keyword>
<evidence type="ECO:0000256" key="6">
    <source>
        <dbReference type="ARBA" id="ARBA00023136"/>
    </source>
</evidence>
<evidence type="ECO:0000256" key="1">
    <source>
        <dbReference type="ARBA" id="ARBA00004651"/>
    </source>
</evidence>
<dbReference type="PANTHER" id="PTHR30193">
    <property type="entry name" value="ABC TRANSPORTER PERMEASE PROTEIN"/>
    <property type="match status" value="1"/>
</dbReference>
<evidence type="ECO:0000313" key="9">
    <source>
        <dbReference type="EMBL" id="TYP67322.1"/>
    </source>
</evidence>
<keyword evidence="4 7" id="KW-0812">Transmembrane</keyword>
<feature type="transmembrane region" description="Helical" evidence="7">
    <location>
        <begin position="12"/>
        <end position="37"/>
    </location>
</feature>
<comment type="subcellular location">
    <subcellularLocation>
        <location evidence="1 7">Cell membrane</location>
        <topology evidence="1 7">Multi-pass membrane protein</topology>
    </subcellularLocation>
</comment>
<dbReference type="RefSeq" id="WP_148923739.1">
    <property type="nucleotide sequence ID" value="NZ_VNHQ01000002.1"/>
</dbReference>
<gene>
    <name evidence="9" type="ORF">A9A72_10228</name>
</gene>
<evidence type="ECO:0000259" key="8">
    <source>
        <dbReference type="PROSITE" id="PS50928"/>
    </source>
</evidence>
<dbReference type="AlphaFoldDB" id="A0A5S5BMC6"/>
<comment type="similarity">
    <text evidence="7">Belongs to the binding-protein-dependent transport system permease family.</text>
</comment>
<dbReference type="OrthoDB" id="8417460at2"/>
<dbReference type="InterPro" id="IPR051393">
    <property type="entry name" value="ABC_transporter_permease"/>
</dbReference>
<feature type="transmembrane region" description="Helical" evidence="7">
    <location>
        <begin position="266"/>
        <end position="291"/>
    </location>
</feature>
<dbReference type="EMBL" id="VNHQ01000002">
    <property type="protein sequence ID" value="TYP67322.1"/>
    <property type="molecule type" value="Genomic_DNA"/>
</dbReference>
<feature type="transmembrane region" description="Helical" evidence="7">
    <location>
        <begin position="162"/>
        <end position="185"/>
    </location>
</feature>
<dbReference type="Gene3D" id="1.10.3720.10">
    <property type="entry name" value="MetI-like"/>
    <property type="match status" value="1"/>
</dbReference>
<sequence>MTRSGHGGTALLLGAPALALMMAILILPILAAVILSFTDYSLGASDIRWVGFENYAKIFGNSTYEKMLIATGTYVAVVVPASIGLGLGAALLIQSVTRGAAFYKSVYFLPVMATLLAMTIVWQMMLHPTIGVVNRSLLGVCGVLPDGVCPAEMPLWLGDRNYAIWVTCFIGVWQGFGFNMVLYLAGLSGVSRELYGAAEIDGARSAWERFRLVTWPALRPTTVFVLITTSVRAFQTFDTVEVLFSPGGGPSKSVYLMMFAIYEKGIVQNLVGIGAAITVLFLISVMALTVLQRRIAERKAY</sequence>
<reference evidence="9 10" key="1">
    <citation type="submission" date="2019-07" db="EMBL/GenBank/DDBJ databases">
        <title>Deep subsurface shale carbon reservoir microbial communities from Ohio and West Virginia, USA.</title>
        <authorList>
            <person name="Wrighton K."/>
        </authorList>
    </citation>
    <scope>NUCLEOTIDE SEQUENCE [LARGE SCALE GENOMIC DNA]</scope>
    <source>
        <strain evidence="9 10">NP_8Ht</strain>
    </source>
</reference>
<keyword evidence="3" id="KW-1003">Cell membrane</keyword>
<comment type="caution">
    <text evidence="9">The sequence shown here is derived from an EMBL/GenBank/DDBJ whole genome shotgun (WGS) entry which is preliminary data.</text>
</comment>
<evidence type="ECO:0000313" key="10">
    <source>
        <dbReference type="Proteomes" id="UP000324282"/>
    </source>
</evidence>
<dbReference type="GO" id="GO:0005886">
    <property type="term" value="C:plasma membrane"/>
    <property type="evidence" value="ECO:0007669"/>
    <property type="project" value="UniProtKB-SubCell"/>
</dbReference>
<dbReference type="PROSITE" id="PS50928">
    <property type="entry name" value="ABC_TM1"/>
    <property type="match status" value="1"/>
</dbReference>